<protein>
    <submittedName>
        <fullName evidence="4">Phage shock protein PspC (Stress-responsive transcriptional regulator)</fullName>
    </submittedName>
</protein>
<dbReference type="Pfam" id="PF04024">
    <property type="entry name" value="PspC"/>
    <property type="match status" value="1"/>
</dbReference>
<evidence type="ECO:0000313" key="4">
    <source>
        <dbReference type="EMBL" id="MDH6181970.1"/>
    </source>
</evidence>
<evidence type="ECO:0000259" key="3">
    <source>
        <dbReference type="Pfam" id="PF04024"/>
    </source>
</evidence>
<feature type="region of interest" description="Disordered" evidence="1">
    <location>
        <begin position="1"/>
        <end position="31"/>
    </location>
</feature>
<keyword evidence="2" id="KW-0472">Membrane</keyword>
<dbReference type="RefSeq" id="WP_322134263.1">
    <property type="nucleotide sequence ID" value="NZ_CP085036.1"/>
</dbReference>
<evidence type="ECO:0000313" key="5">
    <source>
        <dbReference type="Proteomes" id="UP001160142"/>
    </source>
</evidence>
<sequence length="490" mass="51552">MSSTPSSDHTETTDHTETPPTPKAAPEPTRAATAGDRFFSWLRSLDVRREPGWIGGVCAGIAVRLGIDPIIVRGIAVVIAVLGGPAILLYAAAWLLLPDAKDKIHLEQLFRGVVEPAIAGIAAFFVLAMLPVTQGFWFLGAGFWGEPRWGDAVGRTLWTLVLLGLLVWLIVWLARRSTGAPHVPVPPPAASFVASESTVTTPTAPPKDATEPELADWREQQAKVRAEQEAFRNQQASDRAAAARAAAEEARAARAVQRDKERAEWARTRSNPLFSLVVIGLALVAGGITTVWLSTAWPSSRVIPFVVGAAAALAVLALGIVINGVRGKRSGGASGLASVLLVPLLIVWGLSFGTDTLSLGRGSALVVAGSGTTLTPTSSQDYVIGAGRVQLDLTELPSPGPAREIPDSIRLVAGAGEITVIVPDDARVQFSGNVLAGSIDTASVTDDGVEGRGLFQSTFFDDSVRDEAPIYVSVQLGAGEIRVIDEGDLR</sequence>
<feature type="region of interest" description="Disordered" evidence="1">
    <location>
        <begin position="194"/>
        <end position="213"/>
    </location>
</feature>
<feature type="compositionally biased region" description="Basic and acidic residues" evidence="1">
    <location>
        <begin position="8"/>
        <end position="17"/>
    </location>
</feature>
<feature type="domain" description="Phage shock protein PspC N-terminal" evidence="3">
    <location>
        <begin position="49"/>
        <end position="99"/>
    </location>
</feature>
<keyword evidence="2" id="KW-1133">Transmembrane helix</keyword>
<feature type="transmembrane region" description="Helical" evidence="2">
    <location>
        <begin position="118"/>
        <end position="144"/>
    </location>
</feature>
<gene>
    <name evidence="4" type="ORF">M2152_002152</name>
</gene>
<comment type="caution">
    <text evidence="4">The sequence shown here is derived from an EMBL/GenBank/DDBJ whole genome shotgun (WGS) entry which is preliminary data.</text>
</comment>
<feature type="transmembrane region" description="Helical" evidence="2">
    <location>
        <begin position="334"/>
        <end position="353"/>
    </location>
</feature>
<evidence type="ECO:0000256" key="1">
    <source>
        <dbReference type="SAM" id="MobiDB-lite"/>
    </source>
</evidence>
<organism evidence="4 5">
    <name type="scientific">Antiquaquibacter oligotrophicus</name>
    <dbReference type="NCBI Taxonomy" id="2880260"/>
    <lineage>
        <taxon>Bacteria</taxon>
        <taxon>Bacillati</taxon>
        <taxon>Actinomycetota</taxon>
        <taxon>Actinomycetes</taxon>
        <taxon>Micrococcales</taxon>
        <taxon>Microbacteriaceae</taxon>
        <taxon>Antiquaquibacter</taxon>
    </lineage>
</organism>
<feature type="transmembrane region" description="Helical" evidence="2">
    <location>
        <begin position="302"/>
        <end position="322"/>
    </location>
</feature>
<feature type="transmembrane region" description="Helical" evidence="2">
    <location>
        <begin position="70"/>
        <end position="97"/>
    </location>
</feature>
<name>A0ABT6KPQ4_9MICO</name>
<feature type="transmembrane region" description="Helical" evidence="2">
    <location>
        <begin position="156"/>
        <end position="174"/>
    </location>
</feature>
<dbReference type="EMBL" id="JARXVQ010000001">
    <property type="protein sequence ID" value="MDH6181970.1"/>
    <property type="molecule type" value="Genomic_DNA"/>
</dbReference>
<keyword evidence="5" id="KW-1185">Reference proteome</keyword>
<accession>A0ABT6KPQ4</accession>
<dbReference type="InterPro" id="IPR007168">
    <property type="entry name" value="Phageshock_PspC_N"/>
</dbReference>
<keyword evidence="2" id="KW-0812">Transmembrane</keyword>
<reference evidence="4 5" key="1">
    <citation type="submission" date="2023-04" db="EMBL/GenBank/DDBJ databases">
        <title>Genome Encyclopedia of Bacteria and Archaea VI: Functional Genomics of Type Strains.</title>
        <authorList>
            <person name="Whitman W."/>
        </authorList>
    </citation>
    <scope>NUCLEOTIDE SEQUENCE [LARGE SCALE GENOMIC DNA]</scope>
    <source>
        <strain evidence="4 5">SG_E_30_P1</strain>
    </source>
</reference>
<dbReference type="Proteomes" id="UP001160142">
    <property type="component" value="Unassembled WGS sequence"/>
</dbReference>
<proteinExistence type="predicted"/>
<evidence type="ECO:0000256" key="2">
    <source>
        <dbReference type="SAM" id="Phobius"/>
    </source>
</evidence>
<feature type="transmembrane region" description="Helical" evidence="2">
    <location>
        <begin position="273"/>
        <end position="296"/>
    </location>
</feature>